<dbReference type="EMBL" id="LJAM02000549">
    <property type="protein sequence ID" value="RAP69875.1"/>
    <property type="molecule type" value="Genomic_DNA"/>
</dbReference>
<gene>
    <name evidence="1" type="ORF">ACZ87_03330</name>
</gene>
<protein>
    <submittedName>
        <fullName evidence="1">Glycine cleavage system transcriptional repressor domain protein</fullName>
    </submittedName>
</protein>
<dbReference type="InterPro" id="IPR045865">
    <property type="entry name" value="ACT-like_dom_sf"/>
</dbReference>
<dbReference type="Proteomes" id="UP000244334">
    <property type="component" value="Unassembled WGS sequence"/>
</dbReference>
<feature type="non-terminal residue" evidence="1">
    <location>
        <position position="1"/>
    </location>
</feature>
<proteinExistence type="predicted"/>
<evidence type="ECO:0000313" key="1">
    <source>
        <dbReference type="EMBL" id="RAP69875.1"/>
    </source>
</evidence>
<sequence>GWALSEEAIQSPNHQVEVIDSPHIIERFTDLFYSHQMNIAELVSCTHPAQENQPPMLYIQLTTHSPTSQDALLIEQAFNQLCTELHAQGTIKAVSYHGA</sequence>
<dbReference type="AlphaFoldDB" id="A0A328TLG9"/>
<keyword evidence="2" id="KW-1185">Reference proteome</keyword>
<dbReference type="PANTHER" id="PTHR34875:SF5">
    <property type="entry name" value="GLYCINE CLEAVAGE SYSTEM TRANSCRIPTIONAL REPRESSOR"/>
    <property type="match status" value="1"/>
</dbReference>
<evidence type="ECO:0000313" key="2">
    <source>
        <dbReference type="Proteomes" id="UP000244334"/>
    </source>
</evidence>
<organism evidence="1 2">
    <name type="scientific">Candidatus Erwinia dacicola</name>
    <dbReference type="NCBI Taxonomy" id="252393"/>
    <lineage>
        <taxon>Bacteria</taxon>
        <taxon>Pseudomonadati</taxon>
        <taxon>Pseudomonadota</taxon>
        <taxon>Gammaproteobacteria</taxon>
        <taxon>Enterobacterales</taxon>
        <taxon>Erwiniaceae</taxon>
        <taxon>Erwinia</taxon>
    </lineage>
</organism>
<reference evidence="1" key="1">
    <citation type="submission" date="2018-04" db="EMBL/GenBank/DDBJ databases">
        <title>Genomes of the Obligate Erwinia dacicola and Facultative Enterobacter sp. OLF Endosymbionts of the Olive Fruit fly, Bactrocera oleae.</title>
        <authorList>
            <person name="Estes A.M."/>
            <person name="Hearn D.J."/>
            <person name="Agarwal S."/>
            <person name="Pierson E.A."/>
            <person name="Dunning-Hotopp J.C."/>
        </authorList>
    </citation>
    <scope>NUCLEOTIDE SEQUENCE [LARGE SCALE GENOMIC DNA]</scope>
    <source>
        <strain evidence="1">Oroville</strain>
    </source>
</reference>
<dbReference type="PANTHER" id="PTHR34875">
    <property type="entry name" value="UPF0237 PROTEIN MJ1558"/>
    <property type="match status" value="1"/>
</dbReference>
<accession>A0A328TLG9</accession>
<dbReference type="Gene3D" id="3.30.70.260">
    <property type="match status" value="1"/>
</dbReference>
<comment type="caution">
    <text evidence="1">The sequence shown here is derived from an EMBL/GenBank/DDBJ whole genome shotgun (WGS) entry which is preliminary data.</text>
</comment>
<dbReference type="InterPro" id="IPR050990">
    <property type="entry name" value="UPF0237/GcvR_regulator"/>
</dbReference>
<dbReference type="SUPFAM" id="SSF55021">
    <property type="entry name" value="ACT-like"/>
    <property type="match status" value="1"/>
</dbReference>
<name>A0A328TLG9_9GAMM</name>